<reference evidence="4 5" key="1">
    <citation type="submission" date="2015-10" db="EMBL/GenBank/DDBJ databases">
        <title>Metagenome-Assembled Genomes uncover a global brackish microbiome.</title>
        <authorList>
            <person name="Hugerth L.W."/>
            <person name="Larsson J."/>
            <person name="Alneberg J."/>
            <person name="Lindh M.V."/>
            <person name="Legrand C."/>
            <person name="Pinhassi J."/>
            <person name="Andersson A.F."/>
        </authorList>
    </citation>
    <scope>NUCLEOTIDE SEQUENCE [LARGE SCALE GENOMIC DNA]</scope>
    <source>
        <strain evidence="4">BACL2 MAG-121001-bin67</strain>
    </source>
</reference>
<comment type="caution">
    <text evidence="4">The sequence shown here is derived from an EMBL/GenBank/DDBJ whole genome shotgun (WGS) entry which is preliminary data.</text>
</comment>
<dbReference type="Pfam" id="PF01408">
    <property type="entry name" value="GFO_IDH_MocA"/>
    <property type="match status" value="1"/>
</dbReference>
<dbReference type="SUPFAM" id="SSF55347">
    <property type="entry name" value="Glyceraldehyde-3-phosphate dehydrogenase-like, C-terminal domain"/>
    <property type="match status" value="1"/>
</dbReference>
<organism evidence="4 5">
    <name type="scientific">Actinobacteria bacterium BACL2 MAG-121001-bin67</name>
    <dbReference type="NCBI Taxonomy" id="1655572"/>
    <lineage>
        <taxon>Bacteria</taxon>
        <taxon>Bacillati</taxon>
        <taxon>Actinomycetota</taxon>
        <taxon>Actinomycetes</taxon>
        <taxon>Actinomycetes incertae sedis</taxon>
        <taxon>ac1 cluster</taxon>
    </lineage>
</organism>
<comment type="similarity">
    <text evidence="1">Belongs to the Gfo/Idh/MocA family.</text>
</comment>
<accession>A0A0R2P9C8</accession>
<dbReference type="SUPFAM" id="SSF51735">
    <property type="entry name" value="NAD(P)-binding Rossmann-fold domains"/>
    <property type="match status" value="1"/>
</dbReference>
<feature type="domain" description="Gfo/Idh/MocA-like oxidoreductase N-terminal" evidence="2">
    <location>
        <begin position="3"/>
        <end position="99"/>
    </location>
</feature>
<dbReference type="PANTHER" id="PTHR43593:SF1">
    <property type="entry name" value="INOSITOL 2-DEHYDROGENASE"/>
    <property type="match status" value="1"/>
</dbReference>
<proteinExistence type="inferred from homology"/>
<evidence type="ECO:0000313" key="4">
    <source>
        <dbReference type="EMBL" id="KRO31802.1"/>
    </source>
</evidence>
<dbReference type="InterPro" id="IPR050424">
    <property type="entry name" value="Gfo-Idh-MocA_inositol_DH"/>
</dbReference>
<dbReference type="Gene3D" id="3.30.360.10">
    <property type="entry name" value="Dihydrodipicolinate Reductase, domain 2"/>
    <property type="match status" value="1"/>
</dbReference>
<evidence type="ECO:0000313" key="5">
    <source>
        <dbReference type="Proteomes" id="UP000053349"/>
    </source>
</evidence>
<sequence length="346" mass="38487">MEGATVTAISDPDSGSRDLAIKQLGESVKVFTDHRQLLDSGLVDVVIIATPNFTHVDILEDALKTSLHVFIEKPLCTTIEDCLKVIKWSENRSGLVWMGLEYRYMPPVAELISIVHSGGVGQVQQVSIREHREPFYPKVGNWNRFTSKTGGTLVEKCCHYFNLMDHIAKERPNRVFASGGQRVNYLDESYEGVKADMLDSAYVILEYPSGTRAMLDLCMFAENTVDKEHISVTGSEGKVESFLPSLELRHGKRSAVGNFKQWSHDASKPKVESRKVWDESIKYNGFHYGASYLEHLKFFNAIRSGKGPDVSLEDGLRSVASGLASQMSIAQGRPVAMSEVLPAGWN</sequence>
<evidence type="ECO:0000259" key="3">
    <source>
        <dbReference type="Pfam" id="PF02894"/>
    </source>
</evidence>
<dbReference type="GO" id="GO:0000166">
    <property type="term" value="F:nucleotide binding"/>
    <property type="evidence" value="ECO:0007669"/>
    <property type="project" value="InterPro"/>
</dbReference>
<dbReference type="Pfam" id="PF02894">
    <property type="entry name" value="GFO_IDH_MocA_C"/>
    <property type="match status" value="1"/>
</dbReference>
<evidence type="ECO:0000256" key="1">
    <source>
        <dbReference type="ARBA" id="ARBA00010928"/>
    </source>
</evidence>
<dbReference type="InterPro" id="IPR036291">
    <property type="entry name" value="NAD(P)-bd_dom_sf"/>
</dbReference>
<dbReference type="PANTHER" id="PTHR43593">
    <property type="match status" value="1"/>
</dbReference>
<evidence type="ECO:0000259" key="2">
    <source>
        <dbReference type="Pfam" id="PF01408"/>
    </source>
</evidence>
<dbReference type="Proteomes" id="UP000053349">
    <property type="component" value="Unassembled WGS sequence"/>
</dbReference>
<protein>
    <recommendedName>
        <fullName evidence="6">Oxidoreductase</fullName>
    </recommendedName>
</protein>
<dbReference type="EMBL" id="LIAW01000188">
    <property type="protein sequence ID" value="KRO31802.1"/>
    <property type="molecule type" value="Genomic_DNA"/>
</dbReference>
<dbReference type="InterPro" id="IPR004104">
    <property type="entry name" value="Gfo/Idh/MocA-like_OxRdtase_C"/>
</dbReference>
<dbReference type="Gene3D" id="3.40.50.720">
    <property type="entry name" value="NAD(P)-binding Rossmann-like Domain"/>
    <property type="match status" value="1"/>
</dbReference>
<gene>
    <name evidence="4" type="ORF">ABR64_05915</name>
</gene>
<evidence type="ECO:0008006" key="6">
    <source>
        <dbReference type="Google" id="ProtNLM"/>
    </source>
</evidence>
<dbReference type="InterPro" id="IPR000683">
    <property type="entry name" value="Gfo/Idh/MocA-like_OxRdtase_N"/>
</dbReference>
<dbReference type="AlphaFoldDB" id="A0A0R2P9C8"/>
<name>A0A0R2P9C8_9ACTN</name>
<feature type="domain" description="Gfo/Idh/MocA-like oxidoreductase C-terminal" evidence="3">
    <location>
        <begin position="116"/>
        <end position="337"/>
    </location>
</feature>